<dbReference type="Pfam" id="PF07751">
    <property type="entry name" value="Abi_2"/>
    <property type="match status" value="1"/>
</dbReference>
<dbReference type="GeneID" id="42982432"/>
<dbReference type="InterPro" id="IPR011664">
    <property type="entry name" value="Abi_system_AbiD/AbiF-like"/>
</dbReference>
<proteinExistence type="predicted"/>
<dbReference type="OrthoDB" id="5363652at2"/>
<keyword evidence="2" id="KW-1185">Reference proteome</keyword>
<dbReference type="Proteomes" id="UP000078582">
    <property type="component" value="Chromosome"/>
</dbReference>
<dbReference type="STRING" id="375175.AYR53_09195"/>
<dbReference type="RefSeq" id="WP_068224269.1">
    <property type="nucleotide sequence ID" value="NZ_CP014623.1"/>
</dbReference>
<sequence>MAHYTRKATTIDEQIAILAQRGLAITNDKTTIQKLENIGYFKFKGYCFPFYATKDKFALKDADKGTKYTFEEIYQSYILDQKIHLLFFGLASRIETQFKARLGCYIATNYGPLGYQDDSLFRNEKLFNNWLVTLNSGQKNATMRHELYVQHYQHDYENDFPIWVVLEMSSFGNASKLYSDISIADQKKFAKVYGQNYVYVKSWIHYMVTVRNYCAHNSRTFRRQFPVTPRIDNKEKRRTNKLTSGNLFSALFVAKKMCKSKNFFEDTVDLLAQAFATFPLVDISYFGFPSDWRVILDALSV</sequence>
<dbReference type="EMBL" id="CP014873">
    <property type="protein sequence ID" value="ANK62921.1"/>
    <property type="molecule type" value="Genomic_DNA"/>
</dbReference>
<evidence type="ECO:0000313" key="1">
    <source>
        <dbReference type="EMBL" id="ANK62921.1"/>
    </source>
</evidence>
<dbReference type="KEGG" id="lbt:AYR52_04210"/>
<name>A0A192H4L8_9LACO</name>
<gene>
    <name evidence="1" type="ORF">AYR53_09195</name>
</gene>
<accession>A0A192H4L8</accession>
<dbReference type="AlphaFoldDB" id="A0A192H4L8"/>
<organism evidence="1 2">
    <name type="scientific">Loigolactobacillus backii</name>
    <dbReference type="NCBI Taxonomy" id="375175"/>
    <lineage>
        <taxon>Bacteria</taxon>
        <taxon>Bacillati</taxon>
        <taxon>Bacillota</taxon>
        <taxon>Bacilli</taxon>
        <taxon>Lactobacillales</taxon>
        <taxon>Lactobacillaceae</taxon>
        <taxon>Loigolactobacillus</taxon>
    </lineage>
</organism>
<reference evidence="1 2" key="1">
    <citation type="submission" date="2016-03" db="EMBL/GenBank/DDBJ databases">
        <title>Pediococcus and Lactobacillus from brewery environment - whole genome sequencing and assembly.</title>
        <authorList>
            <person name="Behr J."/>
            <person name="Geissler A.J."/>
            <person name="Vogel R.F."/>
        </authorList>
    </citation>
    <scope>NUCLEOTIDE SEQUENCE [LARGE SCALE GENOMIC DNA]</scope>
    <source>
        <strain evidence="1 2">TMW 1.1989</strain>
    </source>
</reference>
<evidence type="ECO:0000313" key="2">
    <source>
        <dbReference type="Proteomes" id="UP000078582"/>
    </source>
</evidence>
<protein>
    <submittedName>
        <fullName evidence="1">Uncharacterized protein</fullName>
    </submittedName>
</protein>